<sequence length="96" mass="11655">MERRYMKDKYYIAVFESRNHAIQLYQYLSRQHYIQYELVSTPCKIKAGCSYSIKFTDLKDYEFLKNLADKSSRKILNIYEINRQNGKRTLNKLDLK</sequence>
<proteinExistence type="predicted"/>
<dbReference type="Pfam" id="PF11823">
    <property type="entry name" value="Se_S_carrier"/>
    <property type="match status" value="1"/>
</dbReference>
<evidence type="ECO:0000313" key="3">
    <source>
        <dbReference type="Proteomes" id="UP000779508"/>
    </source>
</evidence>
<comment type="caution">
    <text evidence="2">The sequence shown here is derived from an EMBL/GenBank/DDBJ whole genome shotgun (WGS) entry which is preliminary data.</text>
</comment>
<dbReference type="EMBL" id="JAHLQK010000006">
    <property type="protein sequence ID" value="MBU5677951.1"/>
    <property type="molecule type" value="Genomic_DNA"/>
</dbReference>
<accession>A0ABS6G718</accession>
<protein>
    <submittedName>
        <fullName evidence="2">DUF3343 domain-containing protein</fullName>
    </submittedName>
</protein>
<evidence type="ECO:0000259" key="1">
    <source>
        <dbReference type="Pfam" id="PF11823"/>
    </source>
</evidence>
<dbReference type="Proteomes" id="UP000779508">
    <property type="component" value="Unassembled WGS sequence"/>
</dbReference>
<organism evidence="2 3">
    <name type="scientific">Alkaliphilus flagellatus</name>
    <dbReference type="NCBI Taxonomy" id="2841507"/>
    <lineage>
        <taxon>Bacteria</taxon>
        <taxon>Bacillati</taxon>
        <taxon>Bacillota</taxon>
        <taxon>Clostridia</taxon>
        <taxon>Peptostreptococcales</taxon>
        <taxon>Natronincolaceae</taxon>
        <taxon>Alkaliphilus</taxon>
    </lineage>
</organism>
<name>A0ABS6G718_9FIRM</name>
<keyword evidence="3" id="KW-1185">Reference proteome</keyword>
<dbReference type="RefSeq" id="WP_216419083.1">
    <property type="nucleotide sequence ID" value="NZ_JAHLQK010000006.1"/>
</dbReference>
<gene>
    <name evidence="2" type="ORF">KQI88_16150</name>
</gene>
<reference evidence="2 3" key="1">
    <citation type="submission" date="2021-06" db="EMBL/GenBank/DDBJ databases">
        <authorList>
            <person name="Sun Q."/>
            <person name="Li D."/>
        </authorList>
    </citation>
    <scope>NUCLEOTIDE SEQUENCE [LARGE SCALE GENOMIC DNA]</scope>
    <source>
        <strain evidence="2 3">MSJ-5</strain>
    </source>
</reference>
<evidence type="ECO:0000313" key="2">
    <source>
        <dbReference type="EMBL" id="MBU5677951.1"/>
    </source>
</evidence>
<feature type="domain" description="Putative Se/S carrier protein-like" evidence="1">
    <location>
        <begin position="10"/>
        <end position="80"/>
    </location>
</feature>
<dbReference type="InterPro" id="IPR021778">
    <property type="entry name" value="Se/S_carrier-like"/>
</dbReference>